<evidence type="ECO:0000313" key="2">
    <source>
        <dbReference type="Proteomes" id="UP000235346"/>
    </source>
</evidence>
<organism evidence="1 2">
    <name type="scientific">Halomonas heilongjiangensis</name>
    <dbReference type="NCBI Taxonomy" id="1387883"/>
    <lineage>
        <taxon>Bacteria</taxon>
        <taxon>Pseudomonadati</taxon>
        <taxon>Pseudomonadota</taxon>
        <taxon>Gammaproteobacteria</taxon>
        <taxon>Oceanospirillales</taxon>
        <taxon>Halomonadaceae</taxon>
        <taxon>Halomonas</taxon>
    </lineage>
</organism>
<accession>A0A2N7TFC6</accession>
<dbReference type="Proteomes" id="UP000235346">
    <property type="component" value="Unassembled WGS sequence"/>
</dbReference>
<evidence type="ECO:0000313" key="1">
    <source>
        <dbReference type="EMBL" id="PMR66869.1"/>
    </source>
</evidence>
<dbReference type="RefSeq" id="WP_102630044.1">
    <property type="nucleotide sequence ID" value="NZ_PDOH01000018.1"/>
</dbReference>
<dbReference type="EMBL" id="PNRE01000105">
    <property type="protein sequence ID" value="PMR66869.1"/>
    <property type="molecule type" value="Genomic_DNA"/>
</dbReference>
<dbReference type="AlphaFoldDB" id="A0A2N7TFC6"/>
<protein>
    <recommendedName>
        <fullName evidence="3">Phage tail protein</fullName>
    </recommendedName>
</protein>
<proteinExistence type="predicted"/>
<gene>
    <name evidence="1" type="ORF">C1H66_22190</name>
</gene>
<sequence length="691" mass="74845">MSVDAQTLFALLPAIHRIRDAELAQASGLPRGPLEEFIAVLAEQLSVAEESLDQLHDDLFIETCADWVVPYIGDLIGYRSLHRVARVASPRAEVAHTIALRRRKGTVLVLEQLARDVTGWDARAVEYFQRLCTTQYMNHPRPHNRQSPDLRHGEPLEWIGTAFETANRTVDVRRIESGRGRHNIPNVGLHLWRIQAYPHRESSTFRDGARRYRASPLNHDLPLYNRPVAEDDITHLAEPDNVPWPLSRRRLHAHLARHYGERASAGAPLDNPQPSLILTVDGSPIERDQVHICNLADDAGSWAHTPPPDGIYAIDPVLGRIALPLDAPDPADVRLSWHEGFSADIGGGEYERGGSLPTPPDGASVVRVPNDHPTLAAALTAIAGNGVVEITDNRRYVGALTLEVAADGSVEIRAANGRRPALDLSELTITGGEHAACTLNGLLISGAPLGVPDVAGNALARLDLRHCTLVPGIALHPDGTPVQPTLPSLQLALAGLETTLERCIVGGIRSHERASLTASDSLIDATASDGVAFAAMDDAAPGAALSLVACTVVGKVHAREVELISNSILLATLAGGDSWAAPVRAARKQVGCVRFSWLPHDAIVPARHRCQPDSAQAAWRIAPRFTSLHYGTPAYGQLTTSTPVEIRHGADDESEMGVFHHLHGAQRETNLRIRLAEYLRVSLHAGIFYES</sequence>
<dbReference type="OrthoDB" id="626916at2"/>
<reference evidence="1 2" key="1">
    <citation type="submission" date="2018-01" db="EMBL/GenBank/DDBJ databases">
        <title>Halomonas endophytica sp. nov., isolated from storage liquid in the stems of Populus euphratica.</title>
        <authorList>
            <person name="Chen C."/>
        </authorList>
    </citation>
    <scope>NUCLEOTIDE SEQUENCE [LARGE SCALE GENOMIC DNA]</scope>
    <source>
        <strain evidence="1 2">DSM 26881</strain>
    </source>
</reference>
<keyword evidence="2" id="KW-1185">Reference proteome</keyword>
<name>A0A2N7TFC6_9GAMM</name>
<evidence type="ECO:0008006" key="3">
    <source>
        <dbReference type="Google" id="ProtNLM"/>
    </source>
</evidence>
<comment type="caution">
    <text evidence="1">The sequence shown here is derived from an EMBL/GenBank/DDBJ whole genome shotgun (WGS) entry which is preliminary data.</text>
</comment>